<feature type="transmembrane region" description="Helical" evidence="2">
    <location>
        <begin position="87"/>
        <end position="108"/>
    </location>
</feature>
<reference evidence="4 5" key="1">
    <citation type="submission" date="2017-07" db="EMBL/GenBank/DDBJ databases">
        <authorList>
            <person name="Sun Z.S."/>
            <person name="Albrecht U."/>
            <person name="Echele G."/>
            <person name="Lee C.C."/>
        </authorList>
    </citation>
    <scope>NUCLEOTIDE SEQUENCE [LARGE SCALE GENOMIC DNA]</scope>
    <source>
        <strain evidence="4 5">P16-029</strain>
    </source>
</reference>
<keyword evidence="4" id="KW-0645">Protease</keyword>
<dbReference type="Proteomes" id="UP000259211">
    <property type="component" value="Unassembled WGS sequence"/>
</dbReference>
<feature type="region of interest" description="Disordered" evidence="1">
    <location>
        <begin position="549"/>
        <end position="600"/>
    </location>
</feature>
<feature type="transmembrane region" description="Helical" evidence="2">
    <location>
        <begin position="609"/>
        <end position="632"/>
    </location>
</feature>
<accession>A0A3E2DGE2</accession>
<dbReference type="EMBL" id="NOWI01000005">
    <property type="protein sequence ID" value="RFT44452.1"/>
    <property type="molecule type" value="Genomic_DNA"/>
</dbReference>
<gene>
    <name evidence="4" type="ORF">CHT91_06325</name>
</gene>
<evidence type="ECO:0000313" key="4">
    <source>
        <dbReference type="EMBL" id="RFT44452.1"/>
    </source>
</evidence>
<dbReference type="RefSeq" id="WP_117189293.1">
    <property type="nucleotide sequence ID" value="NZ_JAQDJS010000001.1"/>
</dbReference>
<protein>
    <submittedName>
        <fullName evidence="4">Protease</fullName>
    </submittedName>
</protein>
<feature type="compositionally biased region" description="Low complexity" evidence="1">
    <location>
        <begin position="568"/>
        <end position="600"/>
    </location>
</feature>
<keyword evidence="2" id="KW-1133">Transmembrane helix</keyword>
<feature type="compositionally biased region" description="Low complexity" evidence="1">
    <location>
        <begin position="549"/>
        <end position="560"/>
    </location>
</feature>
<dbReference type="SMART" id="SM00460">
    <property type="entry name" value="TGc"/>
    <property type="match status" value="1"/>
</dbReference>
<dbReference type="SUPFAM" id="SSF54001">
    <property type="entry name" value="Cysteine proteinases"/>
    <property type="match status" value="1"/>
</dbReference>
<feature type="transmembrane region" description="Helical" evidence="2">
    <location>
        <begin position="223"/>
        <end position="243"/>
    </location>
</feature>
<feature type="transmembrane region" description="Helical" evidence="2">
    <location>
        <begin position="142"/>
        <end position="161"/>
    </location>
</feature>
<evidence type="ECO:0000256" key="2">
    <source>
        <dbReference type="SAM" id="Phobius"/>
    </source>
</evidence>
<keyword evidence="2" id="KW-0472">Membrane</keyword>
<evidence type="ECO:0000259" key="3">
    <source>
        <dbReference type="SMART" id="SM00460"/>
    </source>
</evidence>
<dbReference type="InterPro" id="IPR038765">
    <property type="entry name" value="Papain-like_cys_pep_sf"/>
</dbReference>
<dbReference type="PANTHER" id="PTHR42736:SF1">
    <property type="entry name" value="PROTEIN-GLUTAMINE GAMMA-GLUTAMYLTRANSFERASE"/>
    <property type="match status" value="1"/>
</dbReference>
<name>A0A3E2DGE2_9ACTN</name>
<evidence type="ECO:0000313" key="5">
    <source>
        <dbReference type="Proteomes" id="UP000259211"/>
    </source>
</evidence>
<feature type="transmembrane region" description="Helical" evidence="2">
    <location>
        <begin position="31"/>
        <end position="50"/>
    </location>
</feature>
<dbReference type="PANTHER" id="PTHR42736">
    <property type="entry name" value="PROTEIN-GLUTAMINE GAMMA-GLUTAMYLTRANSFERASE"/>
    <property type="match status" value="1"/>
</dbReference>
<feature type="transmembrane region" description="Helical" evidence="2">
    <location>
        <begin position="56"/>
        <end position="75"/>
    </location>
</feature>
<dbReference type="GO" id="GO:0006508">
    <property type="term" value="P:proteolysis"/>
    <property type="evidence" value="ECO:0007669"/>
    <property type="project" value="UniProtKB-KW"/>
</dbReference>
<dbReference type="AlphaFoldDB" id="A0A3E2DGE2"/>
<dbReference type="InterPro" id="IPR052901">
    <property type="entry name" value="Bact_TGase-like"/>
</dbReference>
<proteinExistence type="predicted"/>
<dbReference type="InterPro" id="IPR002931">
    <property type="entry name" value="Transglutaminase-like"/>
</dbReference>
<organism evidence="4 5">
    <name type="scientific">Cutibacterium avidum</name>
    <dbReference type="NCBI Taxonomy" id="33010"/>
    <lineage>
        <taxon>Bacteria</taxon>
        <taxon>Bacillati</taxon>
        <taxon>Actinomycetota</taxon>
        <taxon>Actinomycetes</taxon>
        <taxon>Propionibacteriales</taxon>
        <taxon>Propionibacteriaceae</taxon>
        <taxon>Cutibacterium</taxon>
    </lineage>
</organism>
<keyword evidence="2" id="KW-0812">Transmembrane</keyword>
<evidence type="ECO:0000256" key="1">
    <source>
        <dbReference type="SAM" id="MobiDB-lite"/>
    </source>
</evidence>
<dbReference type="Gene3D" id="3.10.620.30">
    <property type="match status" value="1"/>
</dbReference>
<comment type="caution">
    <text evidence="4">The sequence shown here is derived from an EMBL/GenBank/DDBJ whole genome shotgun (WGS) entry which is preliminary data.</text>
</comment>
<keyword evidence="4" id="KW-0378">Hydrolase</keyword>
<sequence>MSNPRRATQPESRLSEFLGPVEQPPEYSHGVAIHLAVALAMILATLSLSGLTADPWYWVGPTAIIVVIEAVALLCRRHRWDHAEVQGVQAVLVLVIAAVMGGICASTAGSSGSFPFNFLHLYRDTITLIQTTDGPLPPSIGVIWLVTTVVGVLTVVTDLLTITLESPGWSLAPLLATHLPAVLTATSDAPWWSFTLVAGSWLLILAVDHALRDGGRLTGPSAVIVGAITIALATVLATIAPVWGHVDLARPSGASSAPVHMSDPTIDLRRNLHNKSTASVIDYITNSRDGEYLRMTSLPKMTDRGWGLVPVNLEHSAPGKVPGLTGHSQTRTVDVTVNGFSSQYLPAPYGPIDADVDQTWAWDPDSLTIVSTSADRDHATDDMQYSISAEEPDPDPATFDEAKAGIPDGTVYTDVPDAAPTDIKELTHRIVRGKTAPVAKAIAIQNWLRDDSRFHYDINAPEGNGFQVLETFLLRTHRGYCIHFAASMALMARIEGIPSRVSIGFLPGSHKGDSWKVRANQMHAWPELYFQDYGWVRFEPTAAVAPAPAWTRKAAATQSPTPTPSTSPTPSAQSSASTSSTPPPTASSTPTASSSPIPVSSTEHGGVNWPLLLGALIVLLLLVLPMLTRILISRRRISSGSAADTWQELRGLWIDHGLPWPDGTPRHQATALTQDMDESTAQAVNRLALAEERDRWSGREGRYDSMASDLMTAKDWLGKMHTPKPHWLAVWMPTSLFMR</sequence>
<dbReference type="Pfam" id="PF11992">
    <property type="entry name" value="TgpA_N"/>
    <property type="match status" value="1"/>
</dbReference>
<dbReference type="InterPro" id="IPR021878">
    <property type="entry name" value="TgpA_N"/>
</dbReference>
<dbReference type="Pfam" id="PF01841">
    <property type="entry name" value="Transglut_core"/>
    <property type="match status" value="1"/>
</dbReference>
<dbReference type="GO" id="GO:0008233">
    <property type="term" value="F:peptidase activity"/>
    <property type="evidence" value="ECO:0007669"/>
    <property type="project" value="UniProtKB-KW"/>
</dbReference>
<feature type="domain" description="Transglutaminase-like" evidence="3">
    <location>
        <begin position="473"/>
        <end position="542"/>
    </location>
</feature>